<reference evidence="2" key="1">
    <citation type="submission" date="2022-11" db="UniProtKB">
        <authorList>
            <consortium name="WormBaseParasite"/>
        </authorList>
    </citation>
    <scope>IDENTIFICATION</scope>
</reference>
<organism evidence="1 2">
    <name type="scientific">Panagrolaimus sp. ES5</name>
    <dbReference type="NCBI Taxonomy" id="591445"/>
    <lineage>
        <taxon>Eukaryota</taxon>
        <taxon>Metazoa</taxon>
        <taxon>Ecdysozoa</taxon>
        <taxon>Nematoda</taxon>
        <taxon>Chromadorea</taxon>
        <taxon>Rhabditida</taxon>
        <taxon>Tylenchina</taxon>
        <taxon>Panagrolaimomorpha</taxon>
        <taxon>Panagrolaimoidea</taxon>
        <taxon>Panagrolaimidae</taxon>
        <taxon>Panagrolaimus</taxon>
    </lineage>
</organism>
<protein>
    <submittedName>
        <fullName evidence="2">Guanylate cyclase</fullName>
    </submittedName>
</protein>
<dbReference type="Proteomes" id="UP000887579">
    <property type="component" value="Unplaced"/>
</dbReference>
<dbReference type="WBParaSite" id="ES5_v2.g18928.t1">
    <property type="protein sequence ID" value="ES5_v2.g18928.t1"/>
    <property type="gene ID" value="ES5_v2.g18928"/>
</dbReference>
<accession>A0AC34FND1</accession>
<name>A0AC34FND1_9BILA</name>
<proteinExistence type="predicted"/>
<evidence type="ECO:0000313" key="1">
    <source>
        <dbReference type="Proteomes" id="UP000887579"/>
    </source>
</evidence>
<evidence type="ECO:0000313" key="2">
    <source>
        <dbReference type="WBParaSite" id="ES5_v2.g18928.t1"/>
    </source>
</evidence>
<sequence>MFPRGMTTLDSTISYSRTAGGLTVGMNKILSEKILVNTNFTFTFFFDQCNEAQAAGGAISLIRDSNVDVIIGPACSSSVSMAATIGAYYNFPVFAWSTVLSAELSNTQQYPTLASTSISTYTLVQALGEVFRVFEWNEFAFFYAIVIDNASPRCAYIQADMDSYVSTNDNMTMVYKRETTKDTITQLRTALRRMKTQARVIVTCYEYPNDKRNFMAAALDEGMTSNDYVYVFIQTSQIGFGQTPFWVSSSTTPDGRDDAIKKACEKALIVDLQQLPDNIDSFYENAKAAMFQWPINCVQADCPPSGANMTKQAAYLTDTFYMYALAVNRTIRQYPNDPNAYRNGTLVHSNVIGSFNGYSGTVRMNNNGTREPSINVIGLDASGSQKVFYIIERKDNSTSNLIPQFKDEKVVWANRGGIRPLSHPICDFDGSACPPSFIETNLGYVIGAIILIIAFLIILCLAIYYSIRVRQENRRKMDELWQIAFVRLIKPDEKDRDLAKSSRSMLSSVSSTSTKLTHTSKKDTEHFEFYFFDKETVVAKKHASRPKFTEHDHVVFRAMQQLNHDNLCRFIGLSMDGPMYLSLWKYCSRGCLRDVIERNQVTMDGFFMVSLIRDIAEGISFLHNSSLFHFHGEISSRTCLVDERWQVKITLYGLYPFHYYERKDPENLLWCAPEIIRSDGEIYGSAPADIYSFAITASEIVTQKPVWNLGESELDPEEITYRVKKGGKAPLRPSLVVDTASEVNTSLLHLIRDCWAEEPSDRPSIKVVQTLLKSMHSGKARNLMDHVFSILEQYANNLEQEVEVRTRELAEEKKKSDILLYRMLPRTAADKLKLGQSVEPESFESVTIFFSDVVSFTTLASKSSKCTPLQVVNLLNDLYSTFDTIIDEHNCYKVETIGDGYLCVSGLPQRNGDRHAADIAEMSMGFLKAIKKFKIPHLPNEKVNIRIGLHTGSCVAGVVGLTMPRYCLFGDTVNTASRMESNGKRKLCYISNSTQK</sequence>